<dbReference type="HOGENOM" id="CLU_017583_1_0_1"/>
<dbReference type="PANTHER" id="PTHR42031:SF1">
    <property type="entry name" value="KEY LIME PATHOGENICITY PROTEIN"/>
    <property type="match status" value="1"/>
</dbReference>
<dbReference type="Pfam" id="PF25438">
    <property type="entry name" value="DUF7896"/>
    <property type="match status" value="1"/>
</dbReference>
<feature type="domain" description="DUF7896" evidence="2">
    <location>
        <begin position="402"/>
        <end position="481"/>
    </location>
</feature>
<dbReference type="eggNOG" id="ENOG502SNJU">
    <property type="taxonomic scope" value="Eukaryota"/>
</dbReference>
<keyword evidence="4" id="KW-1185">Reference proteome</keyword>
<name>A1C7K7_ASPCL</name>
<gene>
    <name evidence="3" type="ORF">ACLA_074150</name>
</gene>
<dbReference type="EMBL" id="DS027045">
    <property type="protein sequence ID" value="EAW14378.1"/>
    <property type="molecule type" value="Genomic_DNA"/>
</dbReference>
<sequence>MNTIGEALGKDHPLAMATTMADDELFTRAISGYRDAFLVRLSHLPESERNRLWSQQLSRFLPTTTSPSYRPVPGSGISETGSSLEKSGKRTRQDTPRTLPGSGLPPSKRRVTTPEPPVIVDLTRELSHSRSSPAPTTTVRATGTTSRTDNIPLPGPRGVARHTAMARSQSQQTPVAHRKPLASGVPRNRQSGLHCSELRLDHVNDYSPSEYARQHLEDFQDRANVSALSLALAADPAPSGFQHNLPVSKPGISTDSAGLSDSTLVGQPVPSTAVEMSRSTTTDSICGEMKPTLSAESNSSAASQQSRAARRTQEQIVQGTRPIAPKLESRHSSPPKLVEQHKMIRISSSDGTSKEVAAIPKASIQRPPRPKTYCTMCNDQPEGFHGEHELRRHIERVHAVVRKVWVCVDISPGKTFLANCKACRNGKRYGANYNAAAHLRRTHFNPCQRGRGGRGKDSEKRGGKGGGNHPPMEVLKHWMVQKEEVVLENAQSFIDQDMLGDDLTTVPSSVPMEEPVFNGLPSAPAPNFSSLGLETTLAHSYDGFSNLQAMSIGPALDTASYLDAQTLPLEIDSYV</sequence>
<feature type="compositionally biased region" description="Low complexity" evidence="1">
    <location>
        <begin position="133"/>
        <end position="148"/>
    </location>
</feature>
<reference evidence="3 4" key="1">
    <citation type="journal article" date="2008" name="PLoS Genet.">
        <title>Genomic islands in the pathogenic filamentous fungus Aspergillus fumigatus.</title>
        <authorList>
            <person name="Fedorova N.D."/>
            <person name="Khaldi N."/>
            <person name="Joardar V.S."/>
            <person name="Maiti R."/>
            <person name="Amedeo P."/>
            <person name="Anderson M.J."/>
            <person name="Crabtree J."/>
            <person name="Silva J.C."/>
            <person name="Badger J.H."/>
            <person name="Albarraq A."/>
            <person name="Angiuoli S."/>
            <person name="Bussey H."/>
            <person name="Bowyer P."/>
            <person name="Cotty P.J."/>
            <person name="Dyer P.S."/>
            <person name="Egan A."/>
            <person name="Galens K."/>
            <person name="Fraser-Liggett C.M."/>
            <person name="Haas B.J."/>
            <person name="Inman J.M."/>
            <person name="Kent R."/>
            <person name="Lemieux S."/>
            <person name="Malavazi I."/>
            <person name="Orvis J."/>
            <person name="Roemer T."/>
            <person name="Ronning C.M."/>
            <person name="Sundaram J.P."/>
            <person name="Sutton G."/>
            <person name="Turner G."/>
            <person name="Venter J.C."/>
            <person name="White O.R."/>
            <person name="Whitty B.R."/>
            <person name="Youngman P."/>
            <person name="Wolfe K.H."/>
            <person name="Goldman G.H."/>
            <person name="Wortman J.R."/>
            <person name="Jiang B."/>
            <person name="Denning D.W."/>
            <person name="Nierman W.C."/>
        </authorList>
    </citation>
    <scope>NUCLEOTIDE SEQUENCE [LARGE SCALE GENOMIC DNA]</scope>
    <source>
        <strain evidence="4">ATCC 1007 / CBS 513.65 / DSM 816 / NCTC 3887 / NRRL 1</strain>
    </source>
</reference>
<dbReference type="InterPro" id="IPR057218">
    <property type="entry name" value="DUF7896"/>
</dbReference>
<evidence type="ECO:0000259" key="2">
    <source>
        <dbReference type="Pfam" id="PF25438"/>
    </source>
</evidence>
<protein>
    <recommendedName>
        <fullName evidence="2">DUF7896 domain-containing protein</fullName>
    </recommendedName>
</protein>
<feature type="compositionally biased region" description="Low complexity" evidence="1">
    <location>
        <begin position="294"/>
        <end position="307"/>
    </location>
</feature>
<dbReference type="GeneID" id="4707723"/>
<dbReference type="PANTHER" id="PTHR42031">
    <property type="entry name" value="KEY LIME PATHOGENICITY PROTEIN"/>
    <property type="match status" value="1"/>
</dbReference>
<dbReference type="Proteomes" id="UP000006701">
    <property type="component" value="Unassembled WGS sequence"/>
</dbReference>
<feature type="compositionally biased region" description="Basic and acidic residues" evidence="1">
    <location>
        <begin position="86"/>
        <end position="95"/>
    </location>
</feature>
<dbReference type="AlphaFoldDB" id="A1C7K7"/>
<feature type="region of interest" description="Disordered" evidence="1">
    <location>
        <begin position="444"/>
        <end position="471"/>
    </location>
</feature>
<feature type="region of interest" description="Disordered" evidence="1">
    <location>
        <begin position="252"/>
        <end position="337"/>
    </location>
</feature>
<evidence type="ECO:0000313" key="3">
    <source>
        <dbReference type="EMBL" id="EAW14378.1"/>
    </source>
</evidence>
<dbReference type="VEuPathDB" id="FungiDB:ACLA_074150"/>
<feature type="region of interest" description="Disordered" evidence="1">
    <location>
        <begin position="62"/>
        <end position="193"/>
    </location>
</feature>
<evidence type="ECO:0000256" key="1">
    <source>
        <dbReference type="SAM" id="MobiDB-lite"/>
    </source>
</evidence>
<dbReference type="RefSeq" id="XP_001275804.1">
    <property type="nucleotide sequence ID" value="XM_001275803.1"/>
</dbReference>
<accession>A1C7K7</accession>
<dbReference type="OMA" id="PRPKTYC"/>
<dbReference type="OrthoDB" id="5377599at2759"/>
<dbReference type="KEGG" id="act:ACLA_074150"/>
<organism evidence="3 4">
    <name type="scientific">Aspergillus clavatus (strain ATCC 1007 / CBS 513.65 / DSM 816 / NCTC 3887 / NRRL 1 / QM 1276 / 107)</name>
    <dbReference type="NCBI Taxonomy" id="344612"/>
    <lineage>
        <taxon>Eukaryota</taxon>
        <taxon>Fungi</taxon>
        <taxon>Dikarya</taxon>
        <taxon>Ascomycota</taxon>
        <taxon>Pezizomycotina</taxon>
        <taxon>Eurotiomycetes</taxon>
        <taxon>Eurotiomycetidae</taxon>
        <taxon>Eurotiales</taxon>
        <taxon>Aspergillaceae</taxon>
        <taxon>Aspergillus</taxon>
        <taxon>Aspergillus subgen. Fumigati</taxon>
    </lineage>
</organism>
<evidence type="ECO:0000313" key="4">
    <source>
        <dbReference type="Proteomes" id="UP000006701"/>
    </source>
</evidence>
<proteinExistence type="predicted"/>
<feature type="compositionally biased region" description="Polar residues" evidence="1">
    <location>
        <begin position="252"/>
        <end position="265"/>
    </location>
</feature>
<dbReference type="STRING" id="344612.A1C7K7"/>